<dbReference type="SUPFAM" id="SSF51735">
    <property type="entry name" value="NAD(P)-binding Rossmann-fold domains"/>
    <property type="match status" value="1"/>
</dbReference>
<dbReference type="Gene3D" id="3.40.50.720">
    <property type="entry name" value="NAD(P)-binding Rossmann-like Domain"/>
    <property type="match status" value="1"/>
</dbReference>
<organism evidence="3 4">
    <name type="scientific">Pacificimonas flava</name>
    <dbReference type="NCBI Taxonomy" id="1234595"/>
    <lineage>
        <taxon>Bacteria</taxon>
        <taxon>Pseudomonadati</taxon>
        <taxon>Pseudomonadota</taxon>
        <taxon>Alphaproteobacteria</taxon>
        <taxon>Sphingomonadales</taxon>
        <taxon>Sphingosinicellaceae</taxon>
        <taxon>Pacificimonas</taxon>
    </lineage>
</organism>
<evidence type="ECO:0000313" key="3">
    <source>
        <dbReference type="EMBL" id="OWV32777.1"/>
    </source>
</evidence>
<evidence type="ECO:0000313" key="4">
    <source>
        <dbReference type="Proteomes" id="UP000198462"/>
    </source>
</evidence>
<dbReference type="RefSeq" id="WP_088713333.1">
    <property type="nucleotide sequence ID" value="NZ_NFZT01000001.1"/>
</dbReference>
<dbReference type="InterPro" id="IPR016040">
    <property type="entry name" value="NAD(P)-bd_dom"/>
</dbReference>
<dbReference type="Proteomes" id="UP000198462">
    <property type="component" value="Unassembled WGS sequence"/>
</dbReference>
<feature type="domain" description="NAD(P)-binding" evidence="2">
    <location>
        <begin position="7"/>
        <end position="186"/>
    </location>
</feature>
<feature type="region of interest" description="Disordered" evidence="1">
    <location>
        <begin position="32"/>
        <end position="54"/>
    </location>
</feature>
<dbReference type="PANTHER" id="PTHR15020">
    <property type="entry name" value="FLAVIN REDUCTASE-RELATED"/>
    <property type="match status" value="1"/>
</dbReference>
<keyword evidence="4" id="KW-1185">Reference proteome</keyword>
<reference evidence="4" key="1">
    <citation type="submission" date="2017-05" db="EMBL/GenBank/DDBJ databases">
        <authorList>
            <person name="Lin X."/>
        </authorList>
    </citation>
    <scope>NUCLEOTIDE SEQUENCE [LARGE SCALE GENOMIC DNA]</scope>
    <source>
        <strain evidence="4">JLT2012</strain>
    </source>
</reference>
<protein>
    <submittedName>
        <fullName evidence="3">Oxidoreductase</fullName>
    </submittedName>
</protein>
<dbReference type="Pfam" id="PF13460">
    <property type="entry name" value="NAD_binding_10"/>
    <property type="match status" value="1"/>
</dbReference>
<dbReference type="AlphaFoldDB" id="A0A219B365"/>
<sequence>MKVLIAGATGHTGLRLTRQLAEAGHTPVALVRESSDTSSLPEGTELRQGDLTDLQGGECDGVEAVVFAAGSGSSTGPDMTDKVDRDGAKRLVDIAAKSDADKFIMLSAVGAGNPPFEGDLAHYMDAKHEADEHLMASGLTYTIVRPVALTQEDGDRKVRLGDDVDVEGKAARGDVAAIMAQALVDPRLENRAFHMESLAA</sequence>
<dbReference type="InterPro" id="IPR036291">
    <property type="entry name" value="NAD(P)-bd_dom_sf"/>
</dbReference>
<accession>A0A219B365</accession>
<name>A0A219B365_9SPHN</name>
<gene>
    <name evidence="3" type="ORF">B5C34_04460</name>
</gene>
<comment type="caution">
    <text evidence="3">The sequence shown here is derived from an EMBL/GenBank/DDBJ whole genome shotgun (WGS) entry which is preliminary data.</text>
</comment>
<evidence type="ECO:0000256" key="1">
    <source>
        <dbReference type="SAM" id="MobiDB-lite"/>
    </source>
</evidence>
<dbReference type="CDD" id="cd05243">
    <property type="entry name" value="SDR_a5"/>
    <property type="match status" value="1"/>
</dbReference>
<evidence type="ECO:0000259" key="2">
    <source>
        <dbReference type="Pfam" id="PF13460"/>
    </source>
</evidence>
<dbReference type="PANTHER" id="PTHR15020:SF50">
    <property type="entry name" value="UPF0659 PROTEIN YMR090W"/>
    <property type="match status" value="1"/>
</dbReference>
<proteinExistence type="predicted"/>
<dbReference type="EMBL" id="NFZT01000001">
    <property type="protein sequence ID" value="OWV32777.1"/>
    <property type="molecule type" value="Genomic_DNA"/>
</dbReference>
<dbReference type="OrthoDB" id="9787292at2"/>